<evidence type="ECO:0000256" key="1">
    <source>
        <dbReference type="SAM" id="Phobius"/>
    </source>
</evidence>
<feature type="transmembrane region" description="Helical" evidence="1">
    <location>
        <begin position="133"/>
        <end position="153"/>
    </location>
</feature>
<comment type="caution">
    <text evidence="2">The sequence shown here is derived from an EMBL/GenBank/DDBJ whole genome shotgun (WGS) entry which is preliminary data.</text>
</comment>
<evidence type="ECO:0000313" key="2">
    <source>
        <dbReference type="EMBL" id="MFC7060601.1"/>
    </source>
</evidence>
<dbReference type="InterPro" id="IPR024563">
    <property type="entry name" value="YqhR"/>
</dbReference>
<name>A0ABW2EHZ9_9BACI</name>
<feature type="transmembrane region" description="Helical" evidence="1">
    <location>
        <begin position="97"/>
        <end position="121"/>
    </location>
</feature>
<dbReference type="Proteomes" id="UP001596410">
    <property type="component" value="Unassembled WGS sequence"/>
</dbReference>
<keyword evidence="1" id="KW-0472">Membrane</keyword>
<dbReference type="RefSeq" id="WP_204706696.1">
    <property type="nucleotide sequence ID" value="NZ_JBHSZV010000004.1"/>
</dbReference>
<reference evidence="3" key="1">
    <citation type="journal article" date="2019" name="Int. J. Syst. Evol. Microbiol.">
        <title>The Global Catalogue of Microorganisms (GCM) 10K type strain sequencing project: providing services to taxonomists for standard genome sequencing and annotation.</title>
        <authorList>
            <consortium name="The Broad Institute Genomics Platform"/>
            <consortium name="The Broad Institute Genome Sequencing Center for Infectious Disease"/>
            <person name="Wu L."/>
            <person name="Ma J."/>
        </authorList>
    </citation>
    <scope>NUCLEOTIDE SEQUENCE [LARGE SCALE GENOMIC DNA]</scope>
    <source>
        <strain evidence="3">CGMCC 4.1621</strain>
    </source>
</reference>
<sequence length="163" mass="18171">MADEVKDQSKKEPPQSVLAKSLTVGFVAGILWSALGAISYYFHFSEVSAASFIFRSFWQTSWTGSFLGEALAVLIVGLLSIFVSLVYYILLKQWNGIWPGFGLGVALFGVLFFLLNPIFGAVPHWNELSSNSLVTNFCLFILYGVFIGYSISFESHEYNQRAK</sequence>
<feature type="transmembrane region" description="Helical" evidence="1">
    <location>
        <begin position="21"/>
        <end position="42"/>
    </location>
</feature>
<organism evidence="2 3">
    <name type="scientific">Halobacillus seohaensis</name>
    <dbReference type="NCBI Taxonomy" id="447421"/>
    <lineage>
        <taxon>Bacteria</taxon>
        <taxon>Bacillati</taxon>
        <taxon>Bacillota</taxon>
        <taxon>Bacilli</taxon>
        <taxon>Bacillales</taxon>
        <taxon>Bacillaceae</taxon>
        <taxon>Halobacillus</taxon>
    </lineage>
</organism>
<gene>
    <name evidence="2" type="ORF">ACFQIC_01770</name>
</gene>
<protein>
    <submittedName>
        <fullName evidence="2">YqhR family membrane protein</fullName>
    </submittedName>
</protein>
<keyword evidence="3" id="KW-1185">Reference proteome</keyword>
<evidence type="ECO:0000313" key="3">
    <source>
        <dbReference type="Proteomes" id="UP001596410"/>
    </source>
</evidence>
<accession>A0ABW2EHZ9</accession>
<feature type="transmembrane region" description="Helical" evidence="1">
    <location>
        <begin position="62"/>
        <end position="90"/>
    </location>
</feature>
<keyword evidence="1" id="KW-0812">Transmembrane</keyword>
<keyword evidence="1" id="KW-1133">Transmembrane helix</keyword>
<dbReference type="EMBL" id="JBHSZV010000004">
    <property type="protein sequence ID" value="MFC7060601.1"/>
    <property type="molecule type" value="Genomic_DNA"/>
</dbReference>
<proteinExistence type="predicted"/>
<dbReference type="Pfam" id="PF11085">
    <property type="entry name" value="YqhR"/>
    <property type="match status" value="1"/>
</dbReference>